<comment type="caution">
    <text evidence="1">The sequence shown here is derived from an EMBL/GenBank/DDBJ whole genome shotgun (WGS) entry which is preliminary data.</text>
</comment>
<dbReference type="AlphaFoldDB" id="A0A9J6B4Q2"/>
<gene>
    <name evidence="1" type="ORF">H5410_003312</name>
</gene>
<dbReference type="Proteomes" id="UP000824120">
    <property type="component" value="Chromosome 1"/>
</dbReference>
<reference evidence="1 2" key="1">
    <citation type="submission" date="2020-09" db="EMBL/GenBank/DDBJ databases">
        <title>De no assembly of potato wild relative species, Solanum commersonii.</title>
        <authorList>
            <person name="Cho K."/>
        </authorList>
    </citation>
    <scope>NUCLEOTIDE SEQUENCE [LARGE SCALE GENOMIC DNA]</scope>
    <source>
        <strain evidence="1">LZ3.2</strain>
        <tissue evidence="1">Leaf</tissue>
    </source>
</reference>
<keyword evidence="2" id="KW-1185">Reference proteome</keyword>
<dbReference type="EMBL" id="JACXVP010000001">
    <property type="protein sequence ID" value="KAG5631595.1"/>
    <property type="molecule type" value="Genomic_DNA"/>
</dbReference>
<sequence length="234" mass="26288">MRGDPWDVTGIRVMLDYWVNAFNRRFIEIQQTQIQILEMKPFGSSSLQNPLKHRAKISKSTIIYEHFNNCSTLKTTTLTIDRCLAITFIIIVLWVIGAQHNGTKGKVRPLEASPSGLGDPQDFISLFLSASFFLRRSVHAFLQTSNTGDLRQTQVQPLKKGVSNSATQDSIMNAHNKTKFTHAKIKCALKDSSCDSPISKNLILTILASNVSSTSTKVFKYPHTRNDSIFTRKV</sequence>
<accession>A0A9J6B4Q2</accession>
<evidence type="ECO:0000313" key="2">
    <source>
        <dbReference type="Proteomes" id="UP000824120"/>
    </source>
</evidence>
<evidence type="ECO:0000313" key="1">
    <source>
        <dbReference type="EMBL" id="KAG5631595.1"/>
    </source>
</evidence>
<protein>
    <submittedName>
        <fullName evidence="1">Uncharacterized protein</fullName>
    </submittedName>
</protein>
<organism evidence="1 2">
    <name type="scientific">Solanum commersonii</name>
    <name type="common">Commerson's wild potato</name>
    <name type="synonym">Commerson's nightshade</name>
    <dbReference type="NCBI Taxonomy" id="4109"/>
    <lineage>
        <taxon>Eukaryota</taxon>
        <taxon>Viridiplantae</taxon>
        <taxon>Streptophyta</taxon>
        <taxon>Embryophyta</taxon>
        <taxon>Tracheophyta</taxon>
        <taxon>Spermatophyta</taxon>
        <taxon>Magnoliopsida</taxon>
        <taxon>eudicotyledons</taxon>
        <taxon>Gunneridae</taxon>
        <taxon>Pentapetalae</taxon>
        <taxon>asterids</taxon>
        <taxon>lamiids</taxon>
        <taxon>Solanales</taxon>
        <taxon>Solanaceae</taxon>
        <taxon>Solanoideae</taxon>
        <taxon>Solaneae</taxon>
        <taxon>Solanum</taxon>
    </lineage>
</organism>
<name>A0A9J6B4Q2_SOLCO</name>
<proteinExistence type="predicted"/>